<dbReference type="AlphaFoldDB" id="A0AAV4Q5D7"/>
<dbReference type="EMBL" id="BPLR01005606">
    <property type="protein sequence ID" value="GIY03639.1"/>
    <property type="molecule type" value="Genomic_DNA"/>
</dbReference>
<reference evidence="1 2" key="1">
    <citation type="submission" date="2021-06" db="EMBL/GenBank/DDBJ databases">
        <title>Caerostris extrusa draft genome.</title>
        <authorList>
            <person name="Kono N."/>
            <person name="Arakawa K."/>
        </authorList>
    </citation>
    <scope>NUCLEOTIDE SEQUENCE [LARGE SCALE GENOMIC DNA]</scope>
</reference>
<gene>
    <name evidence="1" type="ORF">CEXT_238691</name>
</gene>
<keyword evidence="2" id="KW-1185">Reference proteome</keyword>
<sequence>MDKKGVRHHIKIIDSVEEKTNTVHQAIPDNYLHSASQTLRQLSENQDKAAEVSKSIGLQLQNLNRYPGSFEHLAPINHGGYQTYTSSKHSFQ</sequence>
<proteinExistence type="predicted"/>
<name>A0AAV4Q5D7_CAEEX</name>
<accession>A0AAV4Q5D7</accession>
<evidence type="ECO:0000313" key="1">
    <source>
        <dbReference type="EMBL" id="GIY03639.1"/>
    </source>
</evidence>
<comment type="caution">
    <text evidence="1">The sequence shown here is derived from an EMBL/GenBank/DDBJ whole genome shotgun (WGS) entry which is preliminary data.</text>
</comment>
<dbReference type="Proteomes" id="UP001054945">
    <property type="component" value="Unassembled WGS sequence"/>
</dbReference>
<protein>
    <submittedName>
        <fullName evidence="1">Uncharacterized protein</fullName>
    </submittedName>
</protein>
<evidence type="ECO:0000313" key="2">
    <source>
        <dbReference type="Proteomes" id="UP001054945"/>
    </source>
</evidence>
<organism evidence="1 2">
    <name type="scientific">Caerostris extrusa</name>
    <name type="common">Bark spider</name>
    <name type="synonym">Caerostris bankana</name>
    <dbReference type="NCBI Taxonomy" id="172846"/>
    <lineage>
        <taxon>Eukaryota</taxon>
        <taxon>Metazoa</taxon>
        <taxon>Ecdysozoa</taxon>
        <taxon>Arthropoda</taxon>
        <taxon>Chelicerata</taxon>
        <taxon>Arachnida</taxon>
        <taxon>Araneae</taxon>
        <taxon>Araneomorphae</taxon>
        <taxon>Entelegynae</taxon>
        <taxon>Araneoidea</taxon>
        <taxon>Araneidae</taxon>
        <taxon>Caerostris</taxon>
    </lineage>
</organism>